<dbReference type="Pfam" id="PF19276">
    <property type="entry name" value="HD_assoc_2"/>
    <property type="match status" value="1"/>
</dbReference>
<dbReference type="Proteomes" id="UP000006637">
    <property type="component" value="Chromosome"/>
</dbReference>
<gene>
    <name evidence="2" type="ordered locus">Rxyl_2641</name>
</gene>
<dbReference type="HOGENOM" id="CLU_026821_3_1_11"/>
<proteinExistence type="predicted"/>
<dbReference type="PANTHER" id="PTHR11373:SF4">
    <property type="entry name" value="DEOXYNUCLEOSIDE TRIPHOSPHATE TRIPHOSPHOHYDROLASE SAMHD1"/>
    <property type="match status" value="1"/>
</dbReference>
<dbReference type="EMBL" id="CP000386">
    <property type="protein sequence ID" value="ABG05558.1"/>
    <property type="molecule type" value="Genomic_DNA"/>
</dbReference>
<dbReference type="AlphaFoldDB" id="Q1ASS0"/>
<dbReference type="Gene3D" id="1.10.3210.10">
    <property type="entry name" value="Hypothetical protein af1432"/>
    <property type="match status" value="1"/>
</dbReference>
<evidence type="ECO:0000313" key="2">
    <source>
        <dbReference type="EMBL" id="ABG05558.1"/>
    </source>
</evidence>
<dbReference type="SUPFAM" id="SSF109604">
    <property type="entry name" value="HD-domain/PDEase-like"/>
    <property type="match status" value="1"/>
</dbReference>
<protein>
    <submittedName>
        <fullName evidence="2">Metal dependent phosphohydrolase</fullName>
    </submittedName>
</protein>
<dbReference type="InterPro" id="IPR045509">
    <property type="entry name" value="HD_assoc_2"/>
</dbReference>
<dbReference type="PhylomeDB" id="Q1ASS0"/>
<sequence length="441" mass="49832">MSSTVGDFFGASPRRVRDPVWGYIPVDRPMRALLESEALERMKGLHQLGFAHLVFRNARHSRYDHALGTCHLTRLVLRRIVDSGAYLEERDLRSALAAALLLHAGSPPYGDALEGLGLPPRRELSRRWIEESDAARVLQKEWELDPHNVLRLVLPEEDRPVALTPTEHLLRDILSGSLDADSLDGLARDARAAEAGFLPFKIEPLLEHLRVVGQENRAVLSVDEEGAGALQALVFSRYLMHYNVYGHHALRAPTVMFRRAAQDALQGGAVAPEKLAALDDARAFSLVRESAREGSPAAAVLTRLLSERRLYRRAIELDERHPGYGSLLRLREDANWRRRVEEAWARYLTRYRKGEAGPFDILIDIPPRSRPSVGLRFIRRLPVVPGERSLTTWQSLSGLSGEDMRRCWLPLHRIRVFAAGEELARSVRRHAEELFTIAEEV</sequence>
<name>Q1ASS0_RUBXD</name>
<evidence type="ECO:0000259" key="1">
    <source>
        <dbReference type="Pfam" id="PF19276"/>
    </source>
</evidence>
<dbReference type="InterPro" id="IPR050135">
    <property type="entry name" value="dGTPase-like"/>
</dbReference>
<dbReference type="GO" id="GO:0006203">
    <property type="term" value="P:dGTP catabolic process"/>
    <property type="evidence" value="ECO:0007669"/>
    <property type="project" value="TreeGrafter"/>
</dbReference>
<keyword evidence="3" id="KW-1185">Reference proteome</keyword>
<evidence type="ECO:0000313" key="3">
    <source>
        <dbReference type="Proteomes" id="UP000006637"/>
    </source>
</evidence>
<accession>Q1ASS0</accession>
<organism evidence="2 3">
    <name type="scientific">Rubrobacter xylanophilus (strain DSM 9941 / JCM 11954 / NBRC 16129 / PRD-1)</name>
    <dbReference type="NCBI Taxonomy" id="266117"/>
    <lineage>
        <taxon>Bacteria</taxon>
        <taxon>Bacillati</taxon>
        <taxon>Actinomycetota</taxon>
        <taxon>Rubrobacteria</taxon>
        <taxon>Rubrobacterales</taxon>
        <taxon>Rubrobacteraceae</taxon>
        <taxon>Rubrobacter</taxon>
    </lineage>
</organism>
<feature type="domain" description="HD-associated" evidence="1">
    <location>
        <begin position="206"/>
        <end position="369"/>
    </location>
</feature>
<reference evidence="2 3" key="1">
    <citation type="submission" date="2006-06" db="EMBL/GenBank/DDBJ databases">
        <title>Complete sequence of Rubrobacter xylanophilus DSM 9941.</title>
        <authorList>
            <consortium name="US DOE Joint Genome Institute"/>
            <person name="Copeland A."/>
            <person name="Lucas S."/>
            <person name="Lapidus A."/>
            <person name="Barry K."/>
            <person name="Detter J.C."/>
            <person name="Glavina del Rio T."/>
            <person name="Hammon N."/>
            <person name="Israni S."/>
            <person name="Dalin E."/>
            <person name="Tice H."/>
            <person name="Pitluck S."/>
            <person name="Munk A.C."/>
            <person name="Brettin T."/>
            <person name="Bruce D."/>
            <person name="Han C."/>
            <person name="Tapia R."/>
            <person name="Gilna P."/>
            <person name="Schmutz J."/>
            <person name="Larimer F."/>
            <person name="Land M."/>
            <person name="Hauser L."/>
            <person name="Kyrpides N."/>
            <person name="Lykidis A."/>
            <person name="da Costa M.S."/>
            <person name="Rainey F.A."/>
            <person name="Empadinhas N."/>
            <person name="Jolivet E."/>
            <person name="Battista J.R."/>
            <person name="Richardson P."/>
        </authorList>
    </citation>
    <scope>NUCLEOTIDE SEQUENCE [LARGE SCALE GENOMIC DNA]</scope>
    <source>
        <strain evidence="3">DSM 9941 / NBRC 16129 / PRD-1</strain>
    </source>
</reference>
<dbReference type="GO" id="GO:0008832">
    <property type="term" value="F:dGTPase activity"/>
    <property type="evidence" value="ECO:0007669"/>
    <property type="project" value="TreeGrafter"/>
</dbReference>
<keyword evidence="2" id="KW-0378">Hydrolase</keyword>
<dbReference type="eggNOG" id="COG1078">
    <property type="taxonomic scope" value="Bacteria"/>
</dbReference>
<dbReference type="STRING" id="266117.Rxyl_2641"/>
<dbReference type="PANTHER" id="PTHR11373">
    <property type="entry name" value="DEOXYNUCLEOSIDE TRIPHOSPHATE TRIPHOSPHOHYDROLASE"/>
    <property type="match status" value="1"/>
</dbReference>
<dbReference type="KEGG" id="rxy:Rxyl_2641"/>